<keyword evidence="7" id="KW-0812">Transmembrane</keyword>
<evidence type="ECO:0000256" key="3">
    <source>
        <dbReference type="ARBA" id="ARBA00022723"/>
    </source>
</evidence>
<evidence type="ECO:0000256" key="7">
    <source>
        <dbReference type="RuleBase" id="RU364112"/>
    </source>
</evidence>
<feature type="domain" description="CcmH/CycL/Ccl2/NrfF N-terminal" evidence="9">
    <location>
        <begin position="7"/>
        <end position="146"/>
    </location>
</feature>
<dbReference type="CDD" id="cd16378">
    <property type="entry name" value="CcmH_N"/>
    <property type="match status" value="1"/>
</dbReference>
<dbReference type="GO" id="GO:0017004">
    <property type="term" value="P:cytochrome complex assembly"/>
    <property type="evidence" value="ECO:0007669"/>
    <property type="project" value="UniProtKB-KW"/>
</dbReference>
<organism evidence="10 11">
    <name type="scientific">Methylomarinovum caldicuralii</name>
    <dbReference type="NCBI Taxonomy" id="438856"/>
    <lineage>
        <taxon>Bacteria</taxon>
        <taxon>Pseudomonadati</taxon>
        <taxon>Pseudomonadota</taxon>
        <taxon>Gammaproteobacteria</taxon>
        <taxon>Methylococcales</taxon>
        <taxon>Methylothermaceae</taxon>
        <taxon>Methylomarinovum</taxon>
    </lineage>
</organism>
<evidence type="ECO:0000313" key="10">
    <source>
        <dbReference type="EMBL" id="BCX82222.1"/>
    </source>
</evidence>
<name>A0AAU9CW79_9GAMM</name>
<feature type="chain" id="PRO_5043091570" description="Cytochrome c-type biogenesis protein" evidence="7">
    <location>
        <begin position="19"/>
        <end position="153"/>
    </location>
</feature>
<dbReference type="EMBL" id="AP024714">
    <property type="protein sequence ID" value="BCX82222.1"/>
    <property type="molecule type" value="Genomic_DNA"/>
</dbReference>
<dbReference type="InterPro" id="IPR051263">
    <property type="entry name" value="C-type_cytochrome_biogenesis"/>
</dbReference>
<dbReference type="Gene3D" id="1.10.8.640">
    <property type="entry name" value="Cytochrome C biogenesis protein"/>
    <property type="match status" value="1"/>
</dbReference>
<sequence>MKTLIAALWLTLALPALAGIEVRQFTNPELESRYQNLIEQLRCLVCQNQSLADSNADLAEDLRSEVYTMLLAGKSDAEIVDFLVQRYGDFVLYKPPVKKTTALLWFGPFAALAVGGLLLWRIGRTRRPEAPTSLTPAERERLQQLLKDEEKSS</sequence>
<dbReference type="GO" id="GO:0046872">
    <property type="term" value="F:metal ion binding"/>
    <property type="evidence" value="ECO:0007669"/>
    <property type="project" value="UniProtKB-KW"/>
</dbReference>
<dbReference type="PANTHER" id="PTHR47870">
    <property type="entry name" value="CYTOCHROME C-TYPE BIOGENESIS PROTEIN CCMH"/>
    <property type="match status" value="1"/>
</dbReference>
<proteinExistence type="inferred from homology"/>
<comment type="similarity">
    <text evidence="1 7">Belongs to the CcmH/CycL/Ccl2/NrfF family.</text>
</comment>
<dbReference type="InterPro" id="IPR038297">
    <property type="entry name" value="CcmH/CycL/NrfF/Ccl2_sf"/>
</dbReference>
<dbReference type="InterPro" id="IPR005616">
    <property type="entry name" value="CcmH/CycL/Ccl2/NrfF_N"/>
</dbReference>
<keyword evidence="7" id="KW-1133">Transmembrane helix</keyword>
<dbReference type="FunFam" id="1.10.8.640:FF:000001">
    <property type="entry name" value="Cytochrome c-type biogenesis protein"/>
    <property type="match status" value="1"/>
</dbReference>
<comment type="function">
    <text evidence="7">Possible subunit of a heme lyase.</text>
</comment>
<evidence type="ECO:0000256" key="2">
    <source>
        <dbReference type="ARBA" id="ARBA00022617"/>
    </source>
</evidence>
<keyword evidence="4 7" id="KW-0732">Signal</keyword>
<gene>
    <name evidence="10" type="ORF">MIT9_P1807</name>
</gene>
<accession>A0AAU9CW79</accession>
<protein>
    <recommendedName>
        <fullName evidence="7">Cytochrome c-type biogenesis protein</fullName>
    </recommendedName>
</protein>
<dbReference type="Proteomes" id="UP001321825">
    <property type="component" value="Chromosome"/>
</dbReference>
<reference evidence="11" key="1">
    <citation type="journal article" date="2024" name="Int. J. Syst. Evol. Microbiol.">
        <title>Methylomarinovum tepidoasis sp. nov., a moderately thermophilic methanotroph of the family Methylothermaceae isolated from a deep-sea hydrothermal field.</title>
        <authorList>
            <person name="Hirayama H."/>
            <person name="Takaki Y."/>
            <person name="Abe M."/>
            <person name="Miyazaki M."/>
            <person name="Uematsu K."/>
            <person name="Matsui Y."/>
            <person name="Takai K."/>
        </authorList>
    </citation>
    <scope>NUCLEOTIDE SEQUENCE [LARGE SCALE GENOMIC DNA]</scope>
    <source>
        <strain evidence="11">IT-9</strain>
    </source>
</reference>
<evidence type="ECO:0000313" key="11">
    <source>
        <dbReference type="Proteomes" id="UP001321825"/>
    </source>
</evidence>
<evidence type="ECO:0000256" key="6">
    <source>
        <dbReference type="ARBA" id="ARBA00023004"/>
    </source>
</evidence>
<dbReference type="PANTHER" id="PTHR47870:SF1">
    <property type="entry name" value="CYTOCHROME C-TYPE BIOGENESIS PROTEIN CCMH"/>
    <property type="match status" value="1"/>
</dbReference>
<feature type="transmembrane region" description="Helical" evidence="7">
    <location>
        <begin position="102"/>
        <end position="120"/>
    </location>
</feature>
<evidence type="ECO:0000256" key="1">
    <source>
        <dbReference type="ARBA" id="ARBA00010342"/>
    </source>
</evidence>
<keyword evidence="6 7" id="KW-0408">Iron</keyword>
<feature type="signal peptide" evidence="7">
    <location>
        <begin position="1"/>
        <end position="18"/>
    </location>
</feature>
<evidence type="ECO:0000259" key="9">
    <source>
        <dbReference type="Pfam" id="PF03918"/>
    </source>
</evidence>
<dbReference type="AlphaFoldDB" id="A0AAU9CW79"/>
<dbReference type="Pfam" id="PF03918">
    <property type="entry name" value="CcmH"/>
    <property type="match status" value="1"/>
</dbReference>
<evidence type="ECO:0000256" key="5">
    <source>
        <dbReference type="ARBA" id="ARBA00022748"/>
    </source>
</evidence>
<keyword evidence="7" id="KW-0472">Membrane</keyword>
<evidence type="ECO:0000256" key="4">
    <source>
        <dbReference type="ARBA" id="ARBA00022729"/>
    </source>
</evidence>
<evidence type="ECO:0000256" key="8">
    <source>
        <dbReference type="SAM" id="MobiDB-lite"/>
    </source>
</evidence>
<feature type="region of interest" description="Disordered" evidence="8">
    <location>
        <begin position="129"/>
        <end position="153"/>
    </location>
</feature>
<keyword evidence="5" id="KW-0201">Cytochrome c-type biogenesis</keyword>
<dbReference type="GO" id="GO:0005886">
    <property type="term" value="C:plasma membrane"/>
    <property type="evidence" value="ECO:0007669"/>
    <property type="project" value="TreeGrafter"/>
</dbReference>
<keyword evidence="11" id="KW-1185">Reference proteome</keyword>
<keyword evidence="3 7" id="KW-0479">Metal-binding</keyword>
<feature type="compositionally biased region" description="Basic and acidic residues" evidence="8">
    <location>
        <begin position="137"/>
        <end position="153"/>
    </location>
</feature>
<dbReference type="KEGG" id="mcau:MIT9_P1807"/>
<dbReference type="RefSeq" id="WP_317704629.1">
    <property type="nucleotide sequence ID" value="NZ_AP024714.1"/>
</dbReference>
<keyword evidence="2 7" id="KW-0349">Heme</keyword>